<dbReference type="GO" id="GO:0003824">
    <property type="term" value="F:catalytic activity"/>
    <property type="evidence" value="ECO:0007669"/>
    <property type="project" value="InterPro"/>
</dbReference>
<proteinExistence type="predicted"/>
<dbReference type="EMBL" id="CAJPWZ010001070">
    <property type="protein sequence ID" value="CAG2207110.1"/>
    <property type="molecule type" value="Genomic_DNA"/>
</dbReference>
<dbReference type="InterPro" id="IPR005135">
    <property type="entry name" value="Endo/exonuclease/phosphatase"/>
</dbReference>
<protein>
    <recommendedName>
        <fullName evidence="2">Endonuclease/exonuclease/phosphatase domain-containing protein</fullName>
    </recommendedName>
</protein>
<evidence type="ECO:0000256" key="1">
    <source>
        <dbReference type="SAM" id="MobiDB-lite"/>
    </source>
</evidence>
<dbReference type="GO" id="GO:0031012">
    <property type="term" value="C:extracellular matrix"/>
    <property type="evidence" value="ECO:0007669"/>
    <property type="project" value="TreeGrafter"/>
</dbReference>
<dbReference type="Gene3D" id="3.60.10.10">
    <property type="entry name" value="Endonuclease/exonuclease/phosphatase"/>
    <property type="match status" value="1"/>
</dbReference>
<keyword evidence="4" id="KW-1185">Reference proteome</keyword>
<name>A0A8S3RCP4_MYTED</name>
<dbReference type="GO" id="GO:0061343">
    <property type="term" value="P:cell adhesion involved in heart morphogenesis"/>
    <property type="evidence" value="ECO:0007669"/>
    <property type="project" value="TreeGrafter"/>
</dbReference>
<evidence type="ECO:0000259" key="2">
    <source>
        <dbReference type="Pfam" id="PF14529"/>
    </source>
</evidence>
<dbReference type="Proteomes" id="UP000683360">
    <property type="component" value="Unassembled WGS sequence"/>
</dbReference>
<dbReference type="GO" id="GO:0007508">
    <property type="term" value="P:larval heart development"/>
    <property type="evidence" value="ECO:0007669"/>
    <property type="project" value="TreeGrafter"/>
</dbReference>
<dbReference type="SUPFAM" id="SSF57903">
    <property type="entry name" value="FYVE/PHD zinc finger"/>
    <property type="match status" value="1"/>
</dbReference>
<feature type="region of interest" description="Disordered" evidence="1">
    <location>
        <begin position="318"/>
        <end position="350"/>
    </location>
</feature>
<accession>A0A8S3RCP4</accession>
<feature type="compositionally biased region" description="Polar residues" evidence="1">
    <location>
        <begin position="334"/>
        <end position="349"/>
    </location>
</feature>
<dbReference type="PANTHER" id="PTHR33395">
    <property type="entry name" value="TRANSCRIPTASE, PUTATIVE-RELATED-RELATED"/>
    <property type="match status" value="1"/>
</dbReference>
<dbReference type="InterPro" id="IPR036691">
    <property type="entry name" value="Endo/exonu/phosph_ase_sf"/>
</dbReference>
<dbReference type="InterPro" id="IPR013083">
    <property type="entry name" value="Znf_RING/FYVE/PHD"/>
</dbReference>
<dbReference type="InterPro" id="IPR011011">
    <property type="entry name" value="Znf_FYVE_PHD"/>
</dbReference>
<reference evidence="3" key="1">
    <citation type="submission" date="2021-03" db="EMBL/GenBank/DDBJ databases">
        <authorList>
            <person name="Bekaert M."/>
        </authorList>
    </citation>
    <scope>NUCLEOTIDE SEQUENCE</scope>
</reference>
<organism evidence="3 4">
    <name type="scientific">Mytilus edulis</name>
    <name type="common">Blue mussel</name>
    <dbReference type="NCBI Taxonomy" id="6550"/>
    <lineage>
        <taxon>Eukaryota</taxon>
        <taxon>Metazoa</taxon>
        <taxon>Spiralia</taxon>
        <taxon>Lophotrochozoa</taxon>
        <taxon>Mollusca</taxon>
        <taxon>Bivalvia</taxon>
        <taxon>Autobranchia</taxon>
        <taxon>Pteriomorphia</taxon>
        <taxon>Mytilida</taxon>
        <taxon>Mytiloidea</taxon>
        <taxon>Mytilidae</taxon>
        <taxon>Mytilinae</taxon>
        <taxon>Mytilus</taxon>
    </lineage>
</organism>
<sequence length="776" mass="89592">MTEKIKNKLNKFLSKPRLITEGNRKLKPVVLTDSKGSINRHVANTAERDILWWNKSGSKIEQSTIWLKKNIASKIIRHGNIWLYAWLGTCNLTSKNKRYISITKENDEEKLEQKQGHKNPDTFEEQDIELERQLYTLNGRIREINKRIGSHSPEFSSDISNTSKYHCGKDRKLKTTRNYEFGLYQDGIHPGELLAKNWLKNLRTGQERLLGNCTQTTIKISSLQADLVSVEHPVTWNCRGVCCDGCNIWHHNSCIELCSKDYELLEKSNVQWICCKCESMNISSFTFRSYELETSNIYEQITGLDYTMDSISSVFSPLKSSSPKSGNMSSHSKTQSSINQRKSHLSSNPYEIPEKTNLRIMTINCRSIKDKKQEFEAALHYLKPDIVCATESWLKGIKPGSNPTKDAIMSSEIFPTNYNVYRNDRGTLGGGVFVLVEKSITSVEQTSLITDGEIEWVKIKIKNNKDLLVGSFYMPHRDQKHLNELQKSLEKARTNGNTNVILTGDFNCPDIIWDTATALGPDREIQQGLVDIAETYNLTQIHTVPTREGNLLDLVFVTNPTLVKSSNNVPGISDHDIIITDLETKVHHQKSLPRKCYIYKKAKWDQITTDLKHTLEEVKEKHHQGAEVHQLWDTFKSQLQKTMNTNIPNKEIRSRNNIPWIKHKQRKMLKKKQRLYKQARKTNKWSNYRSFQKECKKQLRKAEYEYVNQNIFEGLNNNDTKPFWKYIKSKRQDSGGIAPLKKGTNLVSDIWVDDVNFRNITQTIHAIAKQGWNFSD</sequence>
<evidence type="ECO:0000313" key="4">
    <source>
        <dbReference type="Proteomes" id="UP000683360"/>
    </source>
</evidence>
<dbReference type="PANTHER" id="PTHR33395:SF22">
    <property type="entry name" value="REVERSE TRANSCRIPTASE DOMAIN-CONTAINING PROTEIN"/>
    <property type="match status" value="1"/>
</dbReference>
<dbReference type="AlphaFoldDB" id="A0A8S3RCP4"/>
<dbReference type="Pfam" id="PF14529">
    <property type="entry name" value="Exo_endo_phos_2"/>
    <property type="match status" value="1"/>
</dbReference>
<feature type="domain" description="Endonuclease/exonuclease/phosphatase" evidence="2">
    <location>
        <begin position="468"/>
        <end position="579"/>
    </location>
</feature>
<dbReference type="OrthoDB" id="6780717at2759"/>
<comment type="caution">
    <text evidence="3">The sequence shown here is derived from an EMBL/GenBank/DDBJ whole genome shotgun (WGS) entry which is preliminary data.</text>
</comment>
<feature type="compositionally biased region" description="Low complexity" evidence="1">
    <location>
        <begin position="318"/>
        <end position="333"/>
    </location>
</feature>
<dbReference type="Gene3D" id="3.30.40.10">
    <property type="entry name" value="Zinc/RING finger domain, C3HC4 (zinc finger)"/>
    <property type="match status" value="1"/>
</dbReference>
<dbReference type="SUPFAM" id="SSF56219">
    <property type="entry name" value="DNase I-like"/>
    <property type="match status" value="1"/>
</dbReference>
<gene>
    <name evidence="3" type="ORF">MEDL_21391</name>
</gene>
<evidence type="ECO:0000313" key="3">
    <source>
        <dbReference type="EMBL" id="CAG2207110.1"/>
    </source>
</evidence>